<accession>A0A164EYI4</accession>
<protein>
    <submittedName>
        <fullName evidence="1">Uncharacterized protein</fullName>
    </submittedName>
</protein>
<reference evidence="1 2" key="1">
    <citation type="submission" date="2016-03" db="EMBL/GenBank/DDBJ databases">
        <title>EvidentialGene: Evidence-directed Construction of Genes on Genomes.</title>
        <authorList>
            <person name="Gilbert D.G."/>
            <person name="Choi J.-H."/>
            <person name="Mockaitis K."/>
            <person name="Colbourne J."/>
            <person name="Pfrender M."/>
        </authorList>
    </citation>
    <scope>NUCLEOTIDE SEQUENCE [LARGE SCALE GENOMIC DNA]</scope>
    <source>
        <strain evidence="1 2">Xinb3</strain>
        <tissue evidence="1">Complete organism</tissue>
    </source>
</reference>
<proteinExistence type="predicted"/>
<keyword evidence="2" id="KW-1185">Reference proteome</keyword>
<organism evidence="1 2">
    <name type="scientific">Daphnia magna</name>
    <dbReference type="NCBI Taxonomy" id="35525"/>
    <lineage>
        <taxon>Eukaryota</taxon>
        <taxon>Metazoa</taxon>
        <taxon>Ecdysozoa</taxon>
        <taxon>Arthropoda</taxon>
        <taxon>Crustacea</taxon>
        <taxon>Branchiopoda</taxon>
        <taxon>Diplostraca</taxon>
        <taxon>Cladocera</taxon>
        <taxon>Anomopoda</taxon>
        <taxon>Daphniidae</taxon>
        <taxon>Daphnia</taxon>
    </lineage>
</organism>
<feature type="non-terminal residue" evidence="1">
    <location>
        <position position="1"/>
    </location>
</feature>
<gene>
    <name evidence="1" type="ORF">APZ42_007974</name>
</gene>
<dbReference type="AlphaFoldDB" id="A0A164EYI4"/>
<evidence type="ECO:0000313" key="1">
    <source>
        <dbReference type="EMBL" id="KZR97253.1"/>
    </source>
</evidence>
<dbReference type="Proteomes" id="UP000076858">
    <property type="component" value="Unassembled WGS sequence"/>
</dbReference>
<dbReference type="EMBL" id="LRGB01022127">
    <property type="protein sequence ID" value="KZR97253.1"/>
    <property type="molecule type" value="Genomic_DNA"/>
</dbReference>
<evidence type="ECO:0000313" key="2">
    <source>
        <dbReference type="Proteomes" id="UP000076858"/>
    </source>
</evidence>
<sequence length="36" mass="4193">FCRRGLSKYAYHRLLYLGIVTAGVSNFRLRHDGVPR</sequence>
<name>A0A164EYI4_9CRUS</name>
<comment type="caution">
    <text evidence="1">The sequence shown here is derived from an EMBL/GenBank/DDBJ whole genome shotgun (WGS) entry which is preliminary data.</text>
</comment>